<dbReference type="STRING" id="537006.PRABACTJOHN_02711"/>
<dbReference type="AlphaFoldDB" id="B7BCE3"/>
<comment type="caution">
    <text evidence="1">The sequence shown here is derived from an EMBL/GenBank/DDBJ whole genome shotgun (WGS) entry which is preliminary data.</text>
</comment>
<evidence type="ECO:0000313" key="2">
    <source>
        <dbReference type="Proteomes" id="UP000005510"/>
    </source>
</evidence>
<gene>
    <name evidence="1" type="ORF">PRABACTJOHN_02711</name>
</gene>
<organism evidence="1 2">
    <name type="scientific">Parabacteroides johnsonii DSM 18315</name>
    <dbReference type="NCBI Taxonomy" id="537006"/>
    <lineage>
        <taxon>Bacteria</taxon>
        <taxon>Pseudomonadati</taxon>
        <taxon>Bacteroidota</taxon>
        <taxon>Bacteroidia</taxon>
        <taxon>Bacteroidales</taxon>
        <taxon>Tannerellaceae</taxon>
        <taxon>Parabacteroides</taxon>
    </lineage>
</organism>
<dbReference type="EMBL" id="ABYH01000298">
    <property type="protein sequence ID" value="EEC95900.1"/>
    <property type="molecule type" value="Genomic_DNA"/>
</dbReference>
<proteinExistence type="predicted"/>
<protein>
    <submittedName>
        <fullName evidence="1">Uncharacterized protein</fullName>
    </submittedName>
</protein>
<dbReference type="Proteomes" id="UP000005510">
    <property type="component" value="Unassembled WGS sequence"/>
</dbReference>
<evidence type="ECO:0000313" key="1">
    <source>
        <dbReference type="EMBL" id="EEC95900.1"/>
    </source>
</evidence>
<name>B7BCE3_9BACT</name>
<accession>B7BCE3</accession>
<reference evidence="1 2" key="2">
    <citation type="submission" date="2008-10" db="EMBL/GenBank/DDBJ databases">
        <authorList>
            <person name="Fulton L."/>
            <person name="Clifton S."/>
            <person name="Fulton B."/>
            <person name="Xu J."/>
            <person name="Minx P."/>
            <person name="Pepin K.H."/>
            <person name="Johnson M."/>
            <person name="Bhonagiri V."/>
            <person name="Nash W.E."/>
            <person name="Mardis E.R."/>
            <person name="Wilson R.K."/>
        </authorList>
    </citation>
    <scope>NUCLEOTIDE SEQUENCE [LARGE SCALE GENOMIC DNA]</scope>
    <source>
        <strain evidence="1 2">DSM 18315</strain>
    </source>
</reference>
<reference evidence="1 2" key="1">
    <citation type="submission" date="2008-10" db="EMBL/GenBank/DDBJ databases">
        <title>Draft genome sequence of Parabacteroides johnsonii (DSM 18315).</title>
        <authorList>
            <person name="Sudarsanam P."/>
            <person name="Ley R."/>
            <person name="Guruge J."/>
            <person name="Turnbaugh P.J."/>
            <person name="Mahowald M."/>
            <person name="Liep D."/>
            <person name="Gordon J."/>
        </authorList>
    </citation>
    <scope>NUCLEOTIDE SEQUENCE [LARGE SCALE GENOMIC DNA]</scope>
    <source>
        <strain evidence="1 2">DSM 18315</strain>
    </source>
</reference>
<dbReference type="HOGENOM" id="CLU_2220622_0_0_10"/>
<sequence length="106" mass="12826">MYLNKSIKKHYRLEKFDYTGVNRHYIRRGTGQCHLYPSDFFPYSFLYYNRIDPLGIRWSGQALRKCKSATSRKCARRSISVYRHLRLCKRVDRRKDIPSLPVIYQC</sequence>